<dbReference type="Pfam" id="PF00561">
    <property type="entry name" value="Abhydrolase_1"/>
    <property type="match status" value="1"/>
</dbReference>
<proteinExistence type="predicted"/>
<dbReference type="Proteomes" id="UP000216533">
    <property type="component" value="Unassembled WGS sequence"/>
</dbReference>
<dbReference type="GO" id="GO:0003824">
    <property type="term" value="F:catalytic activity"/>
    <property type="evidence" value="ECO:0007669"/>
    <property type="project" value="UniProtKB-ARBA"/>
</dbReference>
<dbReference type="PANTHER" id="PTHR12277">
    <property type="entry name" value="ALPHA/BETA HYDROLASE DOMAIN-CONTAINING PROTEIN"/>
    <property type="match status" value="1"/>
</dbReference>
<organism evidence="3 4">
    <name type="scientific">Parenemella sanctibonifatiensis</name>
    <dbReference type="NCBI Taxonomy" id="2016505"/>
    <lineage>
        <taxon>Bacteria</taxon>
        <taxon>Bacillati</taxon>
        <taxon>Actinomycetota</taxon>
        <taxon>Actinomycetes</taxon>
        <taxon>Propionibacteriales</taxon>
        <taxon>Propionibacteriaceae</taxon>
        <taxon>Parenemella</taxon>
    </lineage>
</organism>
<dbReference type="SUPFAM" id="SSF53474">
    <property type="entry name" value="alpha/beta-Hydrolases"/>
    <property type="match status" value="1"/>
</dbReference>
<dbReference type="PANTHER" id="PTHR12277:SF81">
    <property type="entry name" value="PROTEIN ABHD13"/>
    <property type="match status" value="1"/>
</dbReference>
<dbReference type="Gene3D" id="3.40.50.1820">
    <property type="entry name" value="alpha/beta hydrolase"/>
    <property type="match status" value="1"/>
</dbReference>
<evidence type="ECO:0000313" key="4">
    <source>
        <dbReference type="Proteomes" id="UP000216533"/>
    </source>
</evidence>
<sequence length="243" mass="25935">MPVWRPRREESIAALAASTTTDNGTVVLHHRAPEGAATVTYLHGNGSDLSTIGTIAQLLRDSGLGFAAFEYPGYGPHAGEPRQAGILAAARDGLAHLRGAGVSLRRTVLVGESLGSSVAAHLAAEGQLRSEDETGRLVLISPFTNMAAMVRRYTRLDPRGLVSEPWATDVTVRSIIEPTLVIHGAKDTLVPPAMSRRLAAELPRVTRIVVPDRKHDNLWEPPSECLAAVVDFARSADTEATEA</sequence>
<comment type="caution">
    <text evidence="3">The sequence shown here is derived from an EMBL/GenBank/DDBJ whole genome shotgun (WGS) entry which is preliminary data.</text>
</comment>
<dbReference type="EMBL" id="NMVI01000018">
    <property type="protein sequence ID" value="OYN86440.1"/>
    <property type="molecule type" value="Genomic_DNA"/>
</dbReference>
<dbReference type="Pfam" id="PF12146">
    <property type="entry name" value="Hydrolase_4"/>
    <property type="match status" value="1"/>
</dbReference>
<dbReference type="InterPro" id="IPR000073">
    <property type="entry name" value="AB_hydrolase_1"/>
</dbReference>
<feature type="domain" description="Serine aminopeptidase S33" evidence="2">
    <location>
        <begin position="36"/>
        <end position="154"/>
    </location>
</feature>
<feature type="domain" description="AB hydrolase-1" evidence="1">
    <location>
        <begin position="174"/>
        <end position="221"/>
    </location>
</feature>
<protein>
    <recommendedName>
        <fullName evidence="5">Alpha/beta hydrolase</fullName>
    </recommendedName>
</protein>
<accession>A0A255E576</accession>
<dbReference type="InterPro" id="IPR022742">
    <property type="entry name" value="Hydrolase_4"/>
</dbReference>
<evidence type="ECO:0000259" key="2">
    <source>
        <dbReference type="Pfam" id="PF12146"/>
    </source>
</evidence>
<evidence type="ECO:0008006" key="5">
    <source>
        <dbReference type="Google" id="ProtNLM"/>
    </source>
</evidence>
<evidence type="ECO:0000313" key="3">
    <source>
        <dbReference type="EMBL" id="OYN86440.1"/>
    </source>
</evidence>
<gene>
    <name evidence="3" type="ORF">CGZ92_08815</name>
</gene>
<evidence type="ECO:0000259" key="1">
    <source>
        <dbReference type="Pfam" id="PF00561"/>
    </source>
</evidence>
<name>A0A255E576_9ACTN</name>
<dbReference type="InterPro" id="IPR029058">
    <property type="entry name" value="AB_hydrolase_fold"/>
</dbReference>
<reference evidence="3 4" key="1">
    <citation type="submission" date="2017-07" db="EMBL/GenBank/DDBJ databases">
        <title>Draft whole genome sequences of clinical Proprionibacteriaceae strains.</title>
        <authorList>
            <person name="Bernier A.-M."/>
            <person name="Bernard K."/>
            <person name="Domingo M.-C."/>
        </authorList>
    </citation>
    <scope>NUCLEOTIDE SEQUENCE [LARGE SCALE GENOMIC DNA]</scope>
    <source>
        <strain evidence="3 4">NML 160184</strain>
    </source>
</reference>
<dbReference type="AlphaFoldDB" id="A0A255E576"/>